<organism evidence="2 3">
    <name type="scientific">Oesophagostomum dentatum</name>
    <name type="common">Nodular worm</name>
    <dbReference type="NCBI Taxonomy" id="61180"/>
    <lineage>
        <taxon>Eukaryota</taxon>
        <taxon>Metazoa</taxon>
        <taxon>Ecdysozoa</taxon>
        <taxon>Nematoda</taxon>
        <taxon>Chromadorea</taxon>
        <taxon>Rhabditida</taxon>
        <taxon>Rhabditina</taxon>
        <taxon>Rhabditomorpha</taxon>
        <taxon>Strongyloidea</taxon>
        <taxon>Strongylidae</taxon>
        <taxon>Oesophagostomum</taxon>
    </lineage>
</organism>
<evidence type="ECO:0000313" key="2">
    <source>
        <dbReference type="EMBL" id="KHJ80963.1"/>
    </source>
</evidence>
<sequence>MLYRAGTSTIVRRHSTLADKLRAVVSGETDKKTAPERAAKVEIDAQGTKFNEMFVMPKRKLRGQLLIEQVTGRSTFTQRSRPDIHDRLSVRRPRSEEMSTDQ</sequence>
<dbReference type="EMBL" id="KN596186">
    <property type="protein sequence ID" value="KHJ80963.1"/>
    <property type="molecule type" value="Genomic_DNA"/>
</dbReference>
<accession>A0A0B1S6J0</accession>
<dbReference type="Proteomes" id="UP000053660">
    <property type="component" value="Unassembled WGS sequence"/>
</dbReference>
<gene>
    <name evidence="2" type="ORF">OESDEN_19356</name>
</gene>
<feature type="non-terminal residue" evidence="2">
    <location>
        <position position="102"/>
    </location>
</feature>
<name>A0A0B1S6J0_OESDE</name>
<dbReference type="OrthoDB" id="283424at2759"/>
<protein>
    <submittedName>
        <fullName evidence="2">Uncharacterized protein</fullName>
    </submittedName>
</protein>
<keyword evidence="3" id="KW-1185">Reference proteome</keyword>
<feature type="compositionally biased region" description="Basic and acidic residues" evidence="1">
    <location>
        <begin position="80"/>
        <end position="102"/>
    </location>
</feature>
<feature type="region of interest" description="Disordered" evidence="1">
    <location>
        <begin position="73"/>
        <end position="102"/>
    </location>
</feature>
<evidence type="ECO:0000313" key="3">
    <source>
        <dbReference type="Proteomes" id="UP000053660"/>
    </source>
</evidence>
<proteinExistence type="predicted"/>
<dbReference type="AlphaFoldDB" id="A0A0B1S6J0"/>
<reference evidence="2 3" key="1">
    <citation type="submission" date="2014-03" db="EMBL/GenBank/DDBJ databases">
        <title>Draft genome of the hookworm Oesophagostomum dentatum.</title>
        <authorList>
            <person name="Mitreva M."/>
        </authorList>
    </citation>
    <scope>NUCLEOTIDE SEQUENCE [LARGE SCALE GENOMIC DNA]</scope>
    <source>
        <strain evidence="2 3">OD-Hann</strain>
    </source>
</reference>
<evidence type="ECO:0000256" key="1">
    <source>
        <dbReference type="SAM" id="MobiDB-lite"/>
    </source>
</evidence>